<dbReference type="InterPro" id="IPR004474">
    <property type="entry name" value="LytR_CpsA_psr"/>
</dbReference>
<dbReference type="Pfam" id="PF03816">
    <property type="entry name" value="LytR_cpsA_psr"/>
    <property type="match status" value="1"/>
</dbReference>
<dbReference type="Proteomes" id="UP000641514">
    <property type="component" value="Unassembled WGS sequence"/>
</dbReference>
<keyword evidence="4" id="KW-1185">Reference proteome</keyword>
<comment type="similarity">
    <text evidence="1">Belongs to the LytR/CpsA/Psr (LCP) family.</text>
</comment>
<protein>
    <recommendedName>
        <fullName evidence="2">Cell envelope-related transcriptional attenuator domain-containing protein</fullName>
    </recommendedName>
</protein>
<evidence type="ECO:0000313" key="4">
    <source>
        <dbReference type="Proteomes" id="UP000641514"/>
    </source>
</evidence>
<dbReference type="PANTHER" id="PTHR33392">
    <property type="entry name" value="POLYISOPRENYL-TEICHOIC ACID--PEPTIDOGLYCAN TEICHOIC ACID TRANSFERASE TAGU"/>
    <property type="match status" value="1"/>
</dbReference>
<reference evidence="3" key="2">
    <citation type="submission" date="2020-09" db="EMBL/GenBank/DDBJ databases">
        <authorList>
            <person name="Sun Q."/>
            <person name="Zhou Y."/>
        </authorList>
    </citation>
    <scope>NUCLEOTIDE SEQUENCE</scope>
    <source>
        <strain evidence="3">CGMCC 1.15478</strain>
    </source>
</reference>
<evidence type="ECO:0000259" key="2">
    <source>
        <dbReference type="Pfam" id="PF03816"/>
    </source>
</evidence>
<dbReference type="AlphaFoldDB" id="A0A916XDU4"/>
<evidence type="ECO:0000313" key="3">
    <source>
        <dbReference type="EMBL" id="GGC64577.1"/>
    </source>
</evidence>
<comment type="caution">
    <text evidence="3">The sequence shown here is derived from an EMBL/GenBank/DDBJ whole genome shotgun (WGS) entry which is preliminary data.</text>
</comment>
<evidence type="ECO:0000256" key="1">
    <source>
        <dbReference type="ARBA" id="ARBA00006068"/>
    </source>
</evidence>
<name>A0A916XDU4_9ACTN</name>
<dbReference type="NCBIfam" id="TIGR00350">
    <property type="entry name" value="lytR_cpsA_psr"/>
    <property type="match status" value="1"/>
</dbReference>
<dbReference type="InterPro" id="IPR050922">
    <property type="entry name" value="LytR/CpsA/Psr_CW_biosynth"/>
</dbReference>
<gene>
    <name evidence="3" type="ORF">GCM10011410_16400</name>
</gene>
<reference evidence="3" key="1">
    <citation type="journal article" date="2014" name="Int. J. Syst. Evol. Microbiol.">
        <title>Complete genome sequence of Corynebacterium casei LMG S-19264T (=DSM 44701T), isolated from a smear-ripened cheese.</title>
        <authorList>
            <consortium name="US DOE Joint Genome Institute (JGI-PGF)"/>
            <person name="Walter F."/>
            <person name="Albersmeier A."/>
            <person name="Kalinowski J."/>
            <person name="Ruckert C."/>
        </authorList>
    </citation>
    <scope>NUCLEOTIDE SEQUENCE</scope>
    <source>
        <strain evidence="3">CGMCC 1.15478</strain>
    </source>
</reference>
<dbReference type="PANTHER" id="PTHR33392:SF6">
    <property type="entry name" value="POLYISOPRENYL-TEICHOIC ACID--PEPTIDOGLYCAN TEICHOIC ACID TRANSFERASE TAGU"/>
    <property type="match status" value="1"/>
</dbReference>
<dbReference type="Gene3D" id="3.40.630.190">
    <property type="entry name" value="LCP protein"/>
    <property type="match status" value="1"/>
</dbReference>
<proteinExistence type="inferred from homology"/>
<organism evidence="3 4">
    <name type="scientific">Hoyosella rhizosphaerae</name>
    <dbReference type="NCBI Taxonomy" id="1755582"/>
    <lineage>
        <taxon>Bacteria</taxon>
        <taxon>Bacillati</taxon>
        <taxon>Actinomycetota</taxon>
        <taxon>Actinomycetes</taxon>
        <taxon>Mycobacteriales</taxon>
        <taxon>Hoyosellaceae</taxon>
        <taxon>Hoyosella</taxon>
    </lineage>
</organism>
<feature type="domain" description="Cell envelope-related transcriptional attenuator" evidence="2">
    <location>
        <begin position="64"/>
        <end position="205"/>
    </location>
</feature>
<sequence>MIVGVAAFGIDRMITRIDATQDYAGRIGATPGTNYLLVGTDSREGLTPEQQQELATGGDTGPIRTDTIMLLHVPSGGDPVLVSIPRDSYIPIPGHGQDKVNISYAIGGAPLLVRTIEEATGVRIDRYVEIGFTGFADITEAIGGVEMCLDAPIFDPLAGIELESGCQKLSGREALGFVRTRATPRADLDRMNNQRQFMSALAEKATRPSTILNPLRSIPLARAVGRTVTVDRDDHLWNLALLGWALRGETPTATVPVGGFGDVPGSGNVVYWDANAAPRFWAAIARGEPIPSELMRHGW</sequence>
<accession>A0A916XDU4</accession>
<dbReference type="EMBL" id="BMJH01000001">
    <property type="protein sequence ID" value="GGC64577.1"/>
    <property type="molecule type" value="Genomic_DNA"/>
</dbReference>